<dbReference type="GO" id="GO:0016757">
    <property type="term" value="F:glycosyltransferase activity"/>
    <property type="evidence" value="ECO:0007669"/>
    <property type="project" value="UniProtKB-KW"/>
</dbReference>
<name>A0ABW6BBA7_9SPHI</name>
<dbReference type="Gene3D" id="3.90.550.10">
    <property type="entry name" value="Spore Coat Polysaccharide Biosynthesis Protein SpsA, Chain A"/>
    <property type="match status" value="1"/>
</dbReference>
<organism evidence="2 3">
    <name type="scientific">Olivibacter jilunii</name>
    <dbReference type="NCBI Taxonomy" id="985016"/>
    <lineage>
        <taxon>Bacteria</taxon>
        <taxon>Pseudomonadati</taxon>
        <taxon>Bacteroidota</taxon>
        <taxon>Sphingobacteriia</taxon>
        <taxon>Sphingobacteriales</taxon>
        <taxon>Sphingobacteriaceae</taxon>
        <taxon>Olivibacter</taxon>
    </lineage>
</organism>
<dbReference type="CDD" id="cd00761">
    <property type="entry name" value="Glyco_tranf_GTA_type"/>
    <property type="match status" value="1"/>
</dbReference>
<dbReference type="SUPFAM" id="SSF53448">
    <property type="entry name" value="Nucleotide-diphospho-sugar transferases"/>
    <property type="match status" value="1"/>
</dbReference>
<feature type="domain" description="Glycosyltransferase 2-like" evidence="1">
    <location>
        <begin position="11"/>
        <end position="66"/>
    </location>
</feature>
<dbReference type="InterPro" id="IPR001173">
    <property type="entry name" value="Glyco_trans_2-like"/>
</dbReference>
<gene>
    <name evidence="2" type="ORF">ACFS6J_26220</name>
</gene>
<keyword evidence="3" id="KW-1185">Reference proteome</keyword>
<dbReference type="EMBL" id="JBHUPA010000029">
    <property type="protein sequence ID" value="MFD2965324.1"/>
    <property type="molecule type" value="Genomic_DNA"/>
</dbReference>
<dbReference type="InterPro" id="IPR029044">
    <property type="entry name" value="Nucleotide-diphossugar_trans"/>
</dbReference>
<accession>A0ABW6BBA7</accession>
<sequence>MNGNPRYPSAIPAFKASFLAACIHSVLQQRYTACEFVNVNDASPEPMDEIVSSFSDSRIRYYRNNEMKVLSKWLITGTVVWSWQEMPVLSRWEIRFTKYRLSR</sequence>
<dbReference type="EC" id="2.4.-.-" evidence="2"/>
<dbReference type="RefSeq" id="WP_377613300.1">
    <property type="nucleotide sequence ID" value="NZ_JBHUPA010000029.1"/>
</dbReference>
<protein>
    <submittedName>
        <fullName evidence="2">Glycosyltransferase</fullName>
        <ecNumber evidence="2">2.4.-.-</ecNumber>
    </submittedName>
</protein>
<comment type="caution">
    <text evidence="2">The sequence shown here is derived from an EMBL/GenBank/DDBJ whole genome shotgun (WGS) entry which is preliminary data.</text>
</comment>
<proteinExistence type="predicted"/>
<reference evidence="3" key="1">
    <citation type="journal article" date="2019" name="Int. J. Syst. Evol. Microbiol.">
        <title>The Global Catalogue of Microorganisms (GCM) 10K type strain sequencing project: providing services to taxonomists for standard genome sequencing and annotation.</title>
        <authorList>
            <consortium name="The Broad Institute Genomics Platform"/>
            <consortium name="The Broad Institute Genome Sequencing Center for Infectious Disease"/>
            <person name="Wu L."/>
            <person name="Ma J."/>
        </authorList>
    </citation>
    <scope>NUCLEOTIDE SEQUENCE [LARGE SCALE GENOMIC DNA]</scope>
    <source>
        <strain evidence="3">KCTC 23098</strain>
    </source>
</reference>
<evidence type="ECO:0000259" key="1">
    <source>
        <dbReference type="Pfam" id="PF00535"/>
    </source>
</evidence>
<dbReference type="Pfam" id="PF00535">
    <property type="entry name" value="Glycos_transf_2"/>
    <property type="match status" value="1"/>
</dbReference>
<keyword evidence="2" id="KW-0328">Glycosyltransferase</keyword>
<evidence type="ECO:0000313" key="3">
    <source>
        <dbReference type="Proteomes" id="UP001597560"/>
    </source>
</evidence>
<keyword evidence="2" id="KW-0808">Transferase</keyword>
<evidence type="ECO:0000313" key="2">
    <source>
        <dbReference type="EMBL" id="MFD2965324.1"/>
    </source>
</evidence>
<dbReference type="Proteomes" id="UP001597560">
    <property type="component" value="Unassembled WGS sequence"/>
</dbReference>